<comment type="subcellular location">
    <subcellularLocation>
        <location evidence="1">Nucleus</location>
    </subcellularLocation>
</comment>
<gene>
    <name evidence="3" type="ORF">AVEN_2973_1</name>
</gene>
<keyword evidence="4" id="KW-1185">Reference proteome</keyword>
<dbReference type="EMBL" id="BGPR01017991">
    <property type="protein sequence ID" value="GBN77939.1"/>
    <property type="molecule type" value="Genomic_DNA"/>
</dbReference>
<dbReference type="GO" id="GO:0015074">
    <property type="term" value="P:DNA integration"/>
    <property type="evidence" value="ECO:0007669"/>
    <property type="project" value="InterPro"/>
</dbReference>
<sequence length="213" mass="24264">MQNGELKHTIYICGRDCIAECKKATKTSITRNPAVTPQRLKKGLAGPIFQLSRSDSSTESEIAKAERVSRRNHLHYEMRFISVGMLQAGARQSAVAREDSAQRSVIHWLWNHCQRHKNASRRRVSGRRRIATTTDVHYLLQCARCQRTQTARQLASQLSAVAERPISRHTVSRRLLEGGLPARRPVVCATLSPTLVRARLQWAHEHRSWTTEQ</sequence>
<dbReference type="Proteomes" id="UP000499080">
    <property type="component" value="Unassembled WGS sequence"/>
</dbReference>
<dbReference type="InterPro" id="IPR002492">
    <property type="entry name" value="Transposase_Tc1-like"/>
</dbReference>
<accession>A0A4Y2RRQ0</accession>
<dbReference type="GO" id="GO:0003677">
    <property type="term" value="F:DNA binding"/>
    <property type="evidence" value="ECO:0007669"/>
    <property type="project" value="InterPro"/>
</dbReference>
<dbReference type="SUPFAM" id="SSF46689">
    <property type="entry name" value="Homeodomain-like"/>
    <property type="match status" value="1"/>
</dbReference>
<comment type="caution">
    <text evidence="3">The sequence shown here is derived from an EMBL/GenBank/DDBJ whole genome shotgun (WGS) entry which is preliminary data.</text>
</comment>
<evidence type="ECO:0000256" key="1">
    <source>
        <dbReference type="ARBA" id="ARBA00004123"/>
    </source>
</evidence>
<dbReference type="InterPro" id="IPR009057">
    <property type="entry name" value="Homeodomain-like_sf"/>
</dbReference>
<dbReference type="Pfam" id="PF01498">
    <property type="entry name" value="HTH_Tnp_Tc3_2"/>
    <property type="match status" value="1"/>
</dbReference>
<evidence type="ECO:0000259" key="2">
    <source>
        <dbReference type="Pfam" id="PF01498"/>
    </source>
</evidence>
<feature type="domain" description="Transposase Tc1-like" evidence="2">
    <location>
        <begin position="138"/>
        <end position="207"/>
    </location>
</feature>
<dbReference type="GO" id="GO:0006313">
    <property type="term" value="P:DNA transposition"/>
    <property type="evidence" value="ECO:0007669"/>
    <property type="project" value="InterPro"/>
</dbReference>
<protein>
    <recommendedName>
        <fullName evidence="2">Transposase Tc1-like domain-containing protein</fullName>
    </recommendedName>
</protein>
<evidence type="ECO:0000313" key="3">
    <source>
        <dbReference type="EMBL" id="GBN77939.1"/>
    </source>
</evidence>
<dbReference type="GO" id="GO:0005634">
    <property type="term" value="C:nucleus"/>
    <property type="evidence" value="ECO:0007669"/>
    <property type="project" value="UniProtKB-SubCell"/>
</dbReference>
<organism evidence="3 4">
    <name type="scientific">Araneus ventricosus</name>
    <name type="common">Orbweaver spider</name>
    <name type="synonym">Epeira ventricosa</name>
    <dbReference type="NCBI Taxonomy" id="182803"/>
    <lineage>
        <taxon>Eukaryota</taxon>
        <taxon>Metazoa</taxon>
        <taxon>Ecdysozoa</taxon>
        <taxon>Arthropoda</taxon>
        <taxon>Chelicerata</taxon>
        <taxon>Arachnida</taxon>
        <taxon>Araneae</taxon>
        <taxon>Araneomorphae</taxon>
        <taxon>Entelegynae</taxon>
        <taxon>Araneoidea</taxon>
        <taxon>Araneidae</taxon>
        <taxon>Araneus</taxon>
    </lineage>
</organism>
<reference evidence="3 4" key="1">
    <citation type="journal article" date="2019" name="Sci. Rep.">
        <title>Orb-weaving spider Araneus ventricosus genome elucidates the spidroin gene catalogue.</title>
        <authorList>
            <person name="Kono N."/>
            <person name="Nakamura H."/>
            <person name="Ohtoshi R."/>
            <person name="Moran D.A.P."/>
            <person name="Shinohara A."/>
            <person name="Yoshida Y."/>
            <person name="Fujiwara M."/>
            <person name="Mori M."/>
            <person name="Tomita M."/>
            <person name="Arakawa K."/>
        </authorList>
    </citation>
    <scope>NUCLEOTIDE SEQUENCE [LARGE SCALE GENOMIC DNA]</scope>
</reference>
<dbReference type="AlphaFoldDB" id="A0A4Y2RRQ0"/>
<name>A0A4Y2RRQ0_ARAVE</name>
<evidence type="ECO:0000313" key="4">
    <source>
        <dbReference type="Proteomes" id="UP000499080"/>
    </source>
</evidence>
<proteinExistence type="predicted"/>